<dbReference type="OrthoDB" id="367683at2"/>
<dbReference type="Proteomes" id="UP000268016">
    <property type="component" value="Unassembled WGS sequence"/>
</dbReference>
<reference evidence="2 3" key="1">
    <citation type="submission" date="2018-10" db="EMBL/GenBank/DDBJ databases">
        <title>Histidinibacterium lentulum gen. nov., sp. nov., a marine bacterium from the culture broth of Picochlorum sp. 122.</title>
        <authorList>
            <person name="Wang G."/>
        </authorList>
    </citation>
    <scope>NUCLEOTIDE SEQUENCE [LARGE SCALE GENOMIC DNA]</scope>
    <source>
        <strain evidence="2 3">B17</strain>
    </source>
</reference>
<dbReference type="InterPro" id="IPR036291">
    <property type="entry name" value="NAD(P)-bd_dom_sf"/>
</dbReference>
<gene>
    <name evidence="2" type="ORF">EAT49_00405</name>
</gene>
<protein>
    <submittedName>
        <fullName evidence="2">NAD(P)-dependent oxidoreductase</fullName>
    </submittedName>
</protein>
<accession>A0A3N2R914</accession>
<dbReference type="PANTHER" id="PTHR43245:SF24">
    <property type="entry name" value="DEHYDROGENASE"/>
    <property type="match status" value="1"/>
</dbReference>
<dbReference type="EMBL" id="RDRB01000001">
    <property type="protein sequence ID" value="ROU03908.1"/>
    <property type="molecule type" value="Genomic_DNA"/>
</dbReference>
<evidence type="ECO:0000313" key="2">
    <source>
        <dbReference type="EMBL" id="ROU03908.1"/>
    </source>
</evidence>
<dbReference type="PANTHER" id="PTHR43245">
    <property type="entry name" value="BIFUNCTIONAL POLYMYXIN RESISTANCE PROTEIN ARNA"/>
    <property type="match status" value="1"/>
</dbReference>
<organism evidence="2 3">
    <name type="scientific">Histidinibacterium lentulum</name>
    <dbReference type="NCBI Taxonomy" id="2480588"/>
    <lineage>
        <taxon>Bacteria</taxon>
        <taxon>Pseudomonadati</taxon>
        <taxon>Pseudomonadota</taxon>
        <taxon>Alphaproteobacteria</taxon>
        <taxon>Rhodobacterales</taxon>
        <taxon>Paracoccaceae</taxon>
        <taxon>Histidinibacterium</taxon>
    </lineage>
</organism>
<dbReference type="InterPro" id="IPR001509">
    <property type="entry name" value="Epimerase_deHydtase"/>
</dbReference>
<evidence type="ECO:0000259" key="1">
    <source>
        <dbReference type="Pfam" id="PF01370"/>
    </source>
</evidence>
<dbReference type="Pfam" id="PF01370">
    <property type="entry name" value="Epimerase"/>
    <property type="match status" value="1"/>
</dbReference>
<dbReference type="SUPFAM" id="SSF51735">
    <property type="entry name" value="NAD(P)-binding Rossmann-fold domains"/>
    <property type="match status" value="1"/>
</dbReference>
<dbReference type="AlphaFoldDB" id="A0A3N2R914"/>
<proteinExistence type="predicted"/>
<comment type="caution">
    <text evidence="2">The sequence shown here is derived from an EMBL/GenBank/DDBJ whole genome shotgun (WGS) entry which is preliminary data.</text>
</comment>
<feature type="domain" description="NAD-dependent epimerase/dehydratase" evidence="1">
    <location>
        <begin position="3"/>
        <end position="176"/>
    </location>
</feature>
<dbReference type="Gene3D" id="3.40.50.720">
    <property type="entry name" value="NAD(P)-binding Rossmann-like Domain"/>
    <property type="match status" value="1"/>
</dbReference>
<name>A0A3N2R914_9RHOB</name>
<sequence>MDILVTGTSGFVGGAVGRHLRARGHLVTGLSRRPPRAEAADRAIVHDLSRPLTETPRVDAVIHAAALSSPWGRPAAFEAANVEGTRHALALAARCGARFVLISSSSVLYAPGDQEDLAEGPAPDSPPVNDYARTKRAAEALTRAHPGPWTILRPRAVYGVGDTVLFPRIARAARLRLLPRFRRETPARGHLVSIDSLVRQVARAVETGAEGILHLVDPAPVGIEAFVTEALDRVGLPGPSVRVGVAGAMRSAAGLEALSRRTGWWEPPLTRFGVAVFTETKTFDDSRARALLGPPDIPSAVAVARFARWWQAGARLDDPAMGRVGEDP</sequence>
<evidence type="ECO:0000313" key="3">
    <source>
        <dbReference type="Proteomes" id="UP000268016"/>
    </source>
</evidence>
<keyword evidence="3" id="KW-1185">Reference proteome</keyword>
<dbReference type="InterPro" id="IPR050177">
    <property type="entry name" value="Lipid_A_modif_metabolic_enz"/>
</dbReference>